<dbReference type="PROSITE" id="PS50863">
    <property type="entry name" value="B3"/>
    <property type="match status" value="2"/>
</dbReference>
<dbReference type="Pfam" id="PF02362">
    <property type="entry name" value="B3"/>
    <property type="match status" value="2"/>
</dbReference>
<dbReference type="SUPFAM" id="SSF101936">
    <property type="entry name" value="DNA-binding pseudobarrel domain"/>
    <property type="match status" value="2"/>
</dbReference>
<evidence type="ECO:0000256" key="4">
    <source>
        <dbReference type="ARBA" id="ARBA00023163"/>
    </source>
</evidence>
<dbReference type="Proteomes" id="UP000007752">
    <property type="component" value="Chromosome 3"/>
</dbReference>
<evidence type="ECO:0000313" key="7">
    <source>
        <dbReference type="EMBL" id="EAZ26037.1"/>
    </source>
</evidence>
<protein>
    <recommendedName>
        <fullName evidence="6">TF-B3 domain-containing protein</fullName>
    </recommendedName>
</protein>
<dbReference type="EMBL" id="CM000140">
    <property type="protein sequence ID" value="EAZ26037.1"/>
    <property type="molecule type" value="Genomic_DNA"/>
</dbReference>
<name>A3AFE8_ORYSJ</name>
<dbReference type="InterPro" id="IPR039218">
    <property type="entry name" value="REM_fam"/>
</dbReference>
<dbReference type="PANTHER" id="PTHR31674:SF95">
    <property type="entry name" value="B3 DOMAIN-CONTAINING PROTEIN OS03G0212300"/>
    <property type="match status" value="1"/>
</dbReference>
<keyword evidence="4" id="KW-0804">Transcription</keyword>
<dbReference type="PANTHER" id="PTHR31674">
    <property type="entry name" value="B3 DOMAIN-CONTAINING PROTEIN REM-LIKE 3-RELATED"/>
    <property type="match status" value="1"/>
</dbReference>
<dbReference type="Gene3D" id="2.40.330.10">
    <property type="entry name" value="DNA-binding pseudobarrel domain"/>
    <property type="match status" value="2"/>
</dbReference>
<evidence type="ECO:0000256" key="3">
    <source>
        <dbReference type="ARBA" id="ARBA00023125"/>
    </source>
</evidence>
<keyword evidence="2" id="KW-0805">Transcription regulation</keyword>
<accession>A3AFE8</accession>
<organism evidence="7">
    <name type="scientific">Oryza sativa subsp. japonica</name>
    <name type="common">Rice</name>
    <dbReference type="NCBI Taxonomy" id="39947"/>
    <lineage>
        <taxon>Eukaryota</taxon>
        <taxon>Viridiplantae</taxon>
        <taxon>Streptophyta</taxon>
        <taxon>Embryophyta</taxon>
        <taxon>Tracheophyta</taxon>
        <taxon>Spermatophyta</taxon>
        <taxon>Magnoliopsida</taxon>
        <taxon>Liliopsida</taxon>
        <taxon>Poales</taxon>
        <taxon>Poaceae</taxon>
        <taxon>BOP clade</taxon>
        <taxon>Oryzoideae</taxon>
        <taxon>Oryzeae</taxon>
        <taxon>Oryzinae</taxon>
        <taxon>Oryza</taxon>
        <taxon>Oryza sativa</taxon>
    </lineage>
</organism>
<dbReference type="AlphaFoldDB" id="A3AFE8"/>
<dbReference type="GO" id="GO:0003677">
    <property type="term" value="F:DNA binding"/>
    <property type="evidence" value="ECO:0007669"/>
    <property type="project" value="UniProtKB-KW"/>
</dbReference>
<dbReference type="InterPro" id="IPR003340">
    <property type="entry name" value="B3_DNA-bd"/>
</dbReference>
<dbReference type="CDD" id="cd10017">
    <property type="entry name" value="B3_DNA"/>
    <property type="match status" value="2"/>
</dbReference>
<keyword evidence="5" id="KW-0539">Nucleus</keyword>
<reference evidence="7" key="2">
    <citation type="submission" date="2008-12" db="EMBL/GenBank/DDBJ databases">
        <title>Improved gene annotation of the rice (Oryza sativa) genomes.</title>
        <authorList>
            <person name="Wang J."/>
            <person name="Li R."/>
            <person name="Fan W."/>
            <person name="Huang Q."/>
            <person name="Zhang J."/>
            <person name="Zhou Y."/>
            <person name="Hu Y."/>
            <person name="Zi S."/>
            <person name="Li J."/>
            <person name="Ni P."/>
            <person name="Zheng H."/>
            <person name="Zhang Y."/>
            <person name="Zhao M."/>
            <person name="Hao Q."/>
            <person name="McDermott J."/>
            <person name="Samudrala R."/>
            <person name="Kristiansen K."/>
            <person name="Wong G.K.-S."/>
        </authorList>
    </citation>
    <scope>NUCLEOTIDE SEQUENCE</scope>
</reference>
<proteinExistence type="predicted"/>
<dbReference type="GO" id="GO:0005634">
    <property type="term" value="C:nucleus"/>
    <property type="evidence" value="ECO:0007669"/>
    <property type="project" value="UniProtKB-SubCell"/>
</dbReference>
<evidence type="ECO:0000256" key="2">
    <source>
        <dbReference type="ARBA" id="ARBA00023015"/>
    </source>
</evidence>
<gene>
    <name evidence="7" type="ORF">OsJ_09891</name>
</gene>
<sequence>MEDQMANLRLTDFEFFRIILPGSSKTKLKLPYKFARELGDRELREARLRVAGEGRRPWDVKVFDDDVSGDVYLGRGWQEFARAHDLRDGHFLVFRYDGAAAFTVTVFDETMCRRDYRRHHDAAGTAEAAAAATAVMRRRRWRRRRRRGSATWRCRSSPVTLRQCNLEDKQAQYLNVPMEFQEAHEYARREKVVLRMRGEAWTVRLKHSRRERGQRTAFRYGWHRFCVDNGLAVGDTCFFRVLREGDLRRGGAADDHVLKVAVRKADGTTLE</sequence>
<reference evidence="7" key="1">
    <citation type="journal article" date="2005" name="PLoS Biol.">
        <title>The genomes of Oryza sativa: a history of duplications.</title>
        <authorList>
            <person name="Yu J."/>
            <person name="Wang J."/>
            <person name="Lin W."/>
            <person name="Li S."/>
            <person name="Li H."/>
            <person name="Zhou J."/>
            <person name="Ni P."/>
            <person name="Dong W."/>
            <person name="Hu S."/>
            <person name="Zeng C."/>
            <person name="Zhang J."/>
            <person name="Zhang Y."/>
            <person name="Li R."/>
            <person name="Xu Z."/>
            <person name="Li S."/>
            <person name="Li X."/>
            <person name="Zheng H."/>
            <person name="Cong L."/>
            <person name="Lin L."/>
            <person name="Yin J."/>
            <person name="Geng J."/>
            <person name="Li G."/>
            <person name="Shi J."/>
            <person name="Liu J."/>
            <person name="Lv H."/>
            <person name="Li J."/>
            <person name="Wang J."/>
            <person name="Deng Y."/>
            <person name="Ran L."/>
            <person name="Shi X."/>
            <person name="Wang X."/>
            <person name="Wu Q."/>
            <person name="Li C."/>
            <person name="Ren X."/>
            <person name="Wang J."/>
            <person name="Wang X."/>
            <person name="Li D."/>
            <person name="Liu D."/>
            <person name="Zhang X."/>
            <person name="Ji Z."/>
            <person name="Zhao W."/>
            <person name="Sun Y."/>
            <person name="Zhang Z."/>
            <person name="Bao J."/>
            <person name="Han Y."/>
            <person name="Dong L."/>
            <person name="Ji J."/>
            <person name="Chen P."/>
            <person name="Wu S."/>
            <person name="Liu J."/>
            <person name="Xiao Y."/>
            <person name="Bu D."/>
            <person name="Tan J."/>
            <person name="Yang L."/>
            <person name="Ye C."/>
            <person name="Zhang J."/>
            <person name="Xu J."/>
            <person name="Zhou Y."/>
            <person name="Yu Y."/>
            <person name="Zhang B."/>
            <person name="Zhuang S."/>
            <person name="Wei H."/>
            <person name="Liu B."/>
            <person name="Lei M."/>
            <person name="Yu H."/>
            <person name="Li Y."/>
            <person name="Xu H."/>
            <person name="Wei S."/>
            <person name="He X."/>
            <person name="Fang L."/>
            <person name="Zhang Z."/>
            <person name="Zhang Y."/>
            <person name="Huang X."/>
            <person name="Su Z."/>
            <person name="Tong W."/>
            <person name="Li J."/>
            <person name="Tong Z."/>
            <person name="Li S."/>
            <person name="Ye J."/>
            <person name="Wang L."/>
            <person name="Fang L."/>
            <person name="Lei T."/>
            <person name="Chen C."/>
            <person name="Chen H."/>
            <person name="Xu Z."/>
            <person name="Li H."/>
            <person name="Huang H."/>
            <person name="Zhang F."/>
            <person name="Xu H."/>
            <person name="Li N."/>
            <person name="Zhao C."/>
            <person name="Li S."/>
            <person name="Dong L."/>
            <person name="Huang Y."/>
            <person name="Li L."/>
            <person name="Xi Y."/>
            <person name="Qi Q."/>
            <person name="Li W."/>
            <person name="Zhang B."/>
            <person name="Hu W."/>
            <person name="Zhang Y."/>
            <person name="Tian X."/>
            <person name="Jiao Y."/>
            <person name="Liang X."/>
            <person name="Jin J."/>
            <person name="Gao L."/>
            <person name="Zheng W."/>
            <person name="Hao B."/>
            <person name="Liu S."/>
            <person name="Wang W."/>
            <person name="Yuan L."/>
            <person name="Cao M."/>
            <person name="McDermott J."/>
            <person name="Samudrala R."/>
            <person name="Wang J."/>
            <person name="Wong G.K."/>
            <person name="Yang H."/>
        </authorList>
    </citation>
    <scope>NUCLEOTIDE SEQUENCE [LARGE SCALE GENOMIC DNA]</scope>
</reference>
<evidence type="ECO:0000259" key="6">
    <source>
        <dbReference type="PROSITE" id="PS50863"/>
    </source>
</evidence>
<comment type="subcellular location">
    <subcellularLocation>
        <location evidence="1">Nucleus</location>
    </subcellularLocation>
</comment>
<evidence type="ECO:0000256" key="5">
    <source>
        <dbReference type="ARBA" id="ARBA00023242"/>
    </source>
</evidence>
<feature type="domain" description="TF-B3" evidence="6">
    <location>
        <begin position="13"/>
        <end position="110"/>
    </location>
</feature>
<evidence type="ECO:0000256" key="1">
    <source>
        <dbReference type="ARBA" id="ARBA00004123"/>
    </source>
</evidence>
<feature type="domain" description="TF-B3" evidence="6">
    <location>
        <begin position="159"/>
        <end position="266"/>
    </location>
</feature>
<dbReference type="InterPro" id="IPR015300">
    <property type="entry name" value="DNA-bd_pseudobarrel_sf"/>
</dbReference>
<keyword evidence="3" id="KW-0238">DNA-binding</keyword>
<dbReference type="SMART" id="SM01019">
    <property type="entry name" value="B3"/>
    <property type="match status" value="2"/>
</dbReference>